<dbReference type="GO" id="GO:0006817">
    <property type="term" value="P:phosphate ion transport"/>
    <property type="evidence" value="ECO:0007669"/>
    <property type="project" value="UniProtKB-KW"/>
</dbReference>
<dbReference type="InterPro" id="IPR005829">
    <property type="entry name" value="Sugar_transporter_CS"/>
</dbReference>
<feature type="transmembrane region" description="Helical" evidence="7">
    <location>
        <begin position="461"/>
        <end position="481"/>
    </location>
</feature>
<feature type="transmembrane region" description="Helical" evidence="7">
    <location>
        <begin position="121"/>
        <end position="139"/>
    </location>
</feature>
<evidence type="ECO:0000256" key="3">
    <source>
        <dbReference type="ARBA" id="ARBA00022592"/>
    </source>
</evidence>
<dbReference type="InterPro" id="IPR036259">
    <property type="entry name" value="MFS_trans_sf"/>
</dbReference>
<keyword evidence="3" id="KW-0592">Phosphate transport</keyword>
<comment type="subcellular location">
    <subcellularLocation>
        <location evidence="1">Membrane</location>
        <topology evidence="1">Multi-pass membrane protein</topology>
    </subcellularLocation>
</comment>
<dbReference type="GO" id="GO:0016020">
    <property type="term" value="C:membrane"/>
    <property type="evidence" value="ECO:0007669"/>
    <property type="project" value="UniProtKB-SubCell"/>
</dbReference>
<dbReference type="HOGENOM" id="CLU_001265_46_14_1"/>
<dbReference type="InterPro" id="IPR005828">
    <property type="entry name" value="MFS_sugar_transport-like"/>
</dbReference>
<name>A0A0D2HQQ8_CLAB1</name>
<keyword evidence="6 7" id="KW-0472">Membrane</keyword>
<gene>
    <name evidence="9" type="ORF">Z519_12672</name>
</gene>
<dbReference type="Gene3D" id="1.20.1250.20">
    <property type="entry name" value="MFS general substrate transporter like domains"/>
    <property type="match status" value="2"/>
</dbReference>
<dbReference type="SUPFAM" id="SSF103473">
    <property type="entry name" value="MFS general substrate transporter"/>
    <property type="match status" value="1"/>
</dbReference>
<dbReference type="PROSITE" id="PS50850">
    <property type="entry name" value="MFS"/>
    <property type="match status" value="1"/>
</dbReference>
<keyword evidence="2" id="KW-0813">Transport</keyword>
<dbReference type="CDD" id="cd17364">
    <property type="entry name" value="MFS_PhT"/>
    <property type="match status" value="1"/>
</dbReference>
<feature type="transmembrane region" description="Helical" evidence="7">
    <location>
        <begin position="62"/>
        <end position="80"/>
    </location>
</feature>
<evidence type="ECO:0000259" key="8">
    <source>
        <dbReference type="PROSITE" id="PS50850"/>
    </source>
</evidence>
<sequence length="551" mass="59876">MGSHNLSPEEVVFNTSPNISPTFGLSVYEQRRKSLAEVDSAPVGLSHLRAVLVAGTGFFTDAYDLFSANFITSIIGLVYFSGHKIPTSADTAIKLSTTAGAVIGQVIFGWLADKWGRKRMYGLELIIMLVGTFGQTITGQGPAVSFLGPLIFWRVIMGVGVGGDYPLSSVITSEFATVKWRGALMNAVFAMQGFGNLAAALVSFVCVVASKDALLPAVTAAQCDERCQLAADKMWRSIVAFGTVPALLAVYFRLTIPETPRYTADITLDVEKARADVQAYLRGKRQGKVEEGHAYVAETRRRNESPKATWSEFFSHFRQWRHGKILLGTAGSWFFIDVAFWGLGLNNSAILGAIGYASSQNVYDNLYNTAVGNLILSVAGNIPGYWVSVALIDTIGRKPIQMASFIILTILFCVIGFGYHSLSAHTLLGLYVLCQFFSNFGANSTTFIVPGEVYPTRFRSTAHGISAAAGKVGAVLAQALIGPLRNKTGTNKWLNHVMEIFALFMLCGIFTTLLIPETKCQTLEELAERYHGDSESIDVSQTEEAIITKDK</sequence>
<dbReference type="NCBIfam" id="TIGR00887">
    <property type="entry name" value="2A0109"/>
    <property type="match status" value="1"/>
</dbReference>
<evidence type="ECO:0000256" key="4">
    <source>
        <dbReference type="ARBA" id="ARBA00022692"/>
    </source>
</evidence>
<evidence type="ECO:0000256" key="5">
    <source>
        <dbReference type="ARBA" id="ARBA00022989"/>
    </source>
</evidence>
<feature type="transmembrane region" description="Helical" evidence="7">
    <location>
        <begin position="404"/>
        <end position="422"/>
    </location>
</feature>
<dbReference type="OrthoDB" id="433512at2759"/>
<dbReference type="PROSITE" id="PS00217">
    <property type="entry name" value="SUGAR_TRANSPORT_2"/>
    <property type="match status" value="1"/>
</dbReference>
<feature type="transmembrane region" description="Helical" evidence="7">
    <location>
        <begin position="151"/>
        <end position="171"/>
    </location>
</feature>
<dbReference type="GO" id="GO:0005315">
    <property type="term" value="F:phosphate transmembrane transporter activity"/>
    <property type="evidence" value="ECO:0007669"/>
    <property type="project" value="InterPro"/>
</dbReference>
<feature type="transmembrane region" description="Helical" evidence="7">
    <location>
        <begin position="92"/>
        <end position="112"/>
    </location>
</feature>
<keyword evidence="5 7" id="KW-1133">Transmembrane helix</keyword>
<dbReference type="GeneID" id="27705600"/>
<evidence type="ECO:0000256" key="1">
    <source>
        <dbReference type="ARBA" id="ARBA00004141"/>
    </source>
</evidence>
<dbReference type="EMBL" id="KN847011">
    <property type="protein sequence ID" value="KIW86759.1"/>
    <property type="molecule type" value="Genomic_DNA"/>
</dbReference>
<dbReference type="InterPro" id="IPR020846">
    <property type="entry name" value="MFS_dom"/>
</dbReference>
<reference evidence="9" key="1">
    <citation type="submission" date="2015-01" db="EMBL/GenBank/DDBJ databases">
        <title>The Genome Sequence of Cladophialophora bantiana CBS 173.52.</title>
        <authorList>
            <consortium name="The Broad Institute Genomics Platform"/>
            <person name="Cuomo C."/>
            <person name="de Hoog S."/>
            <person name="Gorbushina A."/>
            <person name="Stielow B."/>
            <person name="Teixiera M."/>
            <person name="Abouelleil A."/>
            <person name="Chapman S.B."/>
            <person name="Priest M."/>
            <person name="Young S.K."/>
            <person name="Wortman J."/>
            <person name="Nusbaum C."/>
            <person name="Birren B."/>
        </authorList>
    </citation>
    <scope>NUCLEOTIDE SEQUENCE [LARGE SCALE GENOMIC DNA]</scope>
    <source>
        <strain evidence="9">CBS 173.52</strain>
    </source>
</reference>
<organism evidence="9 10">
    <name type="scientific">Cladophialophora bantiana (strain ATCC 10958 / CBS 173.52 / CDC B-1940 / NIH 8579)</name>
    <name type="common">Xylohypha bantiana</name>
    <dbReference type="NCBI Taxonomy" id="1442370"/>
    <lineage>
        <taxon>Eukaryota</taxon>
        <taxon>Fungi</taxon>
        <taxon>Dikarya</taxon>
        <taxon>Ascomycota</taxon>
        <taxon>Pezizomycotina</taxon>
        <taxon>Eurotiomycetes</taxon>
        <taxon>Chaetothyriomycetidae</taxon>
        <taxon>Chaetothyriales</taxon>
        <taxon>Herpotrichiellaceae</taxon>
        <taxon>Cladophialophora</taxon>
    </lineage>
</organism>
<feature type="transmembrane region" description="Helical" evidence="7">
    <location>
        <begin position="493"/>
        <end position="515"/>
    </location>
</feature>
<accession>A0A0D2HQQ8</accession>
<feature type="domain" description="Major facilitator superfamily (MFS) profile" evidence="8">
    <location>
        <begin position="50"/>
        <end position="519"/>
    </location>
</feature>
<evidence type="ECO:0000256" key="6">
    <source>
        <dbReference type="ARBA" id="ARBA00023136"/>
    </source>
</evidence>
<evidence type="ECO:0000256" key="7">
    <source>
        <dbReference type="SAM" id="Phobius"/>
    </source>
</evidence>
<dbReference type="RefSeq" id="XP_016613428.1">
    <property type="nucleotide sequence ID" value="XM_016770377.1"/>
</dbReference>
<evidence type="ECO:0000256" key="2">
    <source>
        <dbReference type="ARBA" id="ARBA00022448"/>
    </source>
</evidence>
<protein>
    <submittedName>
        <fullName evidence="9">Phosphate:H+ symporter</fullName>
    </submittedName>
</protein>
<dbReference type="AlphaFoldDB" id="A0A0D2HQQ8"/>
<feature type="transmembrane region" description="Helical" evidence="7">
    <location>
        <begin position="183"/>
        <end position="210"/>
    </location>
</feature>
<dbReference type="VEuPathDB" id="FungiDB:Z519_12672"/>
<evidence type="ECO:0000313" key="10">
    <source>
        <dbReference type="Proteomes" id="UP000053789"/>
    </source>
</evidence>
<keyword evidence="10" id="KW-1185">Reference proteome</keyword>
<proteinExistence type="predicted"/>
<dbReference type="Pfam" id="PF00083">
    <property type="entry name" value="Sugar_tr"/>
    <property type="match status" value="1"/>
</dbReference>
<dbReference type="PANTHER" id="PTHR24064">
    <property type="entry name" value="SOLUTE CARRIER FAMILY 22 MEMBER"/>
    <property type="match status" value="1"/>
</dbReference>
<feature type="transmembrane region" description="Helical" evidence="7">
    <location>
        <begin position="234"/>
        <end position="252"/>
    </location>
</feature>
<dbReference type="InterPro" id="IPR004738">
    <property type="entry name" value="Phos_permease"/>
</dbReference>
<feature type="transmembrane region" description="Helical" evidence="7">
    <location>
        <begin position="370"/>
        <end position="392"/>
    </location>
</feature>
<feature type="transmembrane region" description="Helical" evidence="7">
    <location>
        <begin position="428"/>
        <end position="449"/>
    </location>
</feature>
<evidence type="ECO:0000313" key="9">
    <source>
        <dbReference type="EMBL" id="KIW86759.1"/>
    </source>
</evidence>
<keyword evidence="4 7" id="KW-0812">Transmembrane</keyword>
<dbReference type="Proteomes" id="UP000053789">
    <property type="component" value="Unassembled WGS sequence"/>
</dbReference>